<keyword evidence="2" id="KW-1185">Reference proteome</keyword>
<name>A0A166NYD5_9HYPO</name>
<gene>
    <name evidence="1" type="ORF">AAL_05635</name>
</gene>
<protein>
    <submittedName>
        <fullName evidence="1">Thermophilic desulfurizing enzyme family protein</fullName>
    </submittedName>
</protein>
<reference evidence="1 2" key="1">
    <citation type="journal article" date="2016" name="Genome Biol. Evol.">
        <title>Divergent and convergent evolution of fungal pathogenicity.</title>
        <authorList>
            <person name="Shang Y."/>
            <person name="Xiao G."/>
            <person name="Zheng P."/>
            <person name="Cen K."/>
            <person name="Zhan S."/>
            <person name="Wang C."/>
        </authorList>
    </citation>
    <scope>NUCLEOTIDE SEQUENCE [LARGE SCALE GENOMIC DNA]</scope>
    <source>
        <strain evidence="1 2">RCEF 2490</strain>
    </source>
</reference>
<evidence type="ECO:0000313" key="1">
    <source>
        <dbReference type="EMBL" id="KZZ93250.1"/>
    </source>
</evidence>
<evidence type="ECO:0000313" key="2">
    <source>
        <dbReference type="Proteomes" id="UP000078544"/>
    </source>
</evidence>
<dbReference type="STRING" id="1081109.A0A166NYD5"/>
<accession>A0A166NYD5</accession>
<dbReference type="EMBL" id="AZGY01000013">
    <property type="protein sequence ID" value="KZZ93250.1"/>
    <property type="molecule type" value="Genomic_DNA"/>
</dbReference>
<organism evidence="1 2">
    <name type="scientific">Moelleriella libera RCEF 2490</name>
    <dbReference type="NCBI Taxonomy" id="1081109"/>
    <lineage>
        <taxon>Eukaryota</taxon>
        <taxon>Fungi</taxon>
        <taxon>Dikarya</taxon>
        <taxon>Ascomycota</taxon>
        <taxon>Pezizomycotina</taxon>
        <taxon>Sordariomycetes</taxon>
        <taxon>Hypocreomycetidae</taxon>
        <taxon>Hypocreales</taxon>
        <taxon>Clavicipitaceae</taxon>
        <taxon>Moelleriella</taxon>
    </lineage>
</organism>
<dbReference type="OrthoDB" id="5356974at2759"/>
<dbReference type="AlphaFoldDB" id="A0A166NYD5"/>
<proteinExistence type="predicted"/>
<dbReference type="PROSITE" id="PS51300">
    <property type="entry name" value="NIRD"/>
    <property type="match status" value="1"/>
</dbReference>
<comment type="caution">
    <text evidence="1">The sequence shown here is derived from an EMBL/GenBank/DDBJ whole genome shotgun (WGS) entry which is preliminary data.</text>
</comment>
<dbReference type="Proteomes" id="UP000078544">
    <property type="component" value="Unassembled WGS sequence"/>
</dbReference>
<sequence length="131" mass="14557">MLLGHHLLWSRIGDVVGSIEQAERLHELILINNYYVGAAVNPRDNDLRIASGGADDDGDDHNHDHSIVFICFKHFTTGGAVSDLLILEGSYEATSERAHLCRRQDGPARRAVCARLGQRRPAPHRVGQRQD</sequence>